<dbReference type="SUPFAM" id="SSF52833">
    <property type="entry name" value="Thioredoxin-like"/>
    <property type="match status" value="1"/>
</dbReference>
<feature type="compositionally biased region" description="Basic and acidic residues" evidence="1">
    <location>
        <begin position="548"/>
        <end position="569"/>
    </location>
</feature>
<dbReference type="EMBL" id="BDGX01000016">
    <property type="protein sequence ID" value="GAV49574.1"/>
    <property type="molecule type" value="Genomic_DNA"/>
</dbReference>
<proteinExistence type="predicted"/>
<sequence length="993" mass="109539">MFKRLRDLTHHHLQRIQSRRNTRRTKRGIFETGNSELEKTRATKENSNSNSNSSNTVTEPQLKMKDQDAVSEAAAKRSSGRRSQVLDLDSIMVGIEEYLNNDDSDHEQKTDKHVDKAATDVPVNIVDGEQNEKGKNVIDLTGKDEDEDEDKGDGENRNDEKSFDDNDTLPTTQESLTQNKDHLNQFSAPSSNLSGETPISTQDHVHETTKDKDSQIPASIQGIEKGSDAPAEKSISGDDFTQKDLHERVASAEKSITNDDNKQKDQPAQAAPAEKSMLNDDHMQKDQHEQVASAEKSISSDDRTQKDQPAQAASAEKSIPSDEHIKKDQYAQAAPAEKSIPSDDRKQKDQHSQAAPAEKSIPSNDHMQKDLHGKAASVEKSIPSDGSKQNDQPAQAASAEKSIPSDDRTQKDQHEQVAPAEKSIPIDDRTQKGQHEHDDRMQNDLHAQAAPAEKSISSDDRMQNDQHVQDALTTKVEKPVKEQLASGKTEQTAGSMEEKCARKEVTKDEPIENIDEPTKVVEEEIKQHQKVRENSAEDSSYLKSTNNTEERTENREGSAKKNAEGDYMRKPAGSPKDLPETHARPFGNSGMSHTKETLEKSAVQYAPQNDIGPAEEKEPAEQSNKSISKRLQGEKDESNQSPSGPLDHQGPLTTHTNNSSRSNLTVSVGPKTDGNSDKYNDKSEQDVESDMSGQNNADTRLKTEEQERPEGASIVSNAHASNASNTEGSAECAVVGGDKDSKSASHIEGNEGGTVRPHVAREISTNEEDGSDAGNLSAATDANTTDDSDLHSERHSTSLTSGSTENAEKSAGKREAEYDNGIKDSNRNKDKLKDCQDNYEETNTIKTTEQKQHQKPPQITPPLQQEEEKQQAVSKIDAETEAILKGLDNPQELLKELEAERRKEPVFILTSLAGGGFHIIPRTNRLATILQANRIEFSYKDLGTDPQARNLWKAHAQGKQLPGLVRGSDVIGNWQDVEDANEEYRLEEILYSL</sequence>
<feature type="compositionally biased region" description="Basic and acidic residues" evidence="1">
    <location>
        <begin position="699"/>
        <end position="710"/>
    </location>
</feature>
<feature type="compositionally biased region" description="Low complexity" evidence="1">
    <location>
        <begin position="775"/>
        <end position="785"/>
    </location>
</feature>
<feature type="compositionally biased region" description="Basic and acidic residues" evidence="1">
    <location>
        <begin position="319"/>
        <end position="329"/>
    </location>
</feature>
<feature type="compositionally biased region" description="Basic and acidic residues" evidence="1">
    <location>
        <begin position="496"/>
        <end position="535"/>
    </location>
</feature>
<feature type="compositionally biased region" description="Low complexity" evidence="1">
    <location>
        <begin position="46"/>
        <end position="55"/>
    </location>
</feature>
<feature type="compositionally biased region" description="Basic and acidic residues" evidence="1">
    <location>
        <begin position="106"/>
        <end position="118"/>
    </location>
</feature>
<reference evidence="2 3" key="1">
    <citation type="submission" date="2016-08" db="EMBL/GenBank/DDBJ databases">
        <title>Draft genome sequence of allopolyploid Zygosaccharomyces rouxii.</title>
        <authorList>
            <person name="Watanabe J."/>
            <person name="Uehara K."/>
            <person name="Mogi Y."/>
            <person name="Tsukioka Y."/>
        </authorList>
    </citation>
    <scope>NUCLEOTIDE SEQUENCE [LARGE SCALE GENOMIC DNA]</scope>
    <source>
        <strain evidence="2 3">NBRC 110957</strain>
    </source>
</reference>
<feature type="compositionally biased region" description="Polar residues" evidence="1">
    <location>
        <begin position="714"/>
        <end position="728"/>
    </location>
</feature>
<feature type="compositionally biased region" description="Polar residues" evidence="1">
    <location>
        <begin position="651"/>
        <end position="666"/>
    </location>
</feature>
<evidence type="ECO:0000256" key="1">
    <source>
        <dbReference type="SAM" id="MobiDB-lite"/>
    </source>
</evidence>
<feature type="compositionally biased region" description="Basic and acidic residues" evidence="1">
    <location>
        <begin position="737"/>
        <end position="749"/>
    </location>
</feature>
<feature type="compositionally biased region" description="Basic and acidic residues" evidence="1">
    <location>
        <begin position="424"/>
        <end position="443"/>
    </location>
</feature>
<protein>
    <submittedName>
        <fullName evidence="2">Uncharacterized protein</fullName>
    </submittedName>
</protein>
<dbReference type="PROSITE" id="PS51354">
    <property type="entry name" value="GLUTAREDOXIN_2"/>
    <property type="match status" value="1"/>
</dbReference>
<organism evidence="2 3">
    <name type="scientific">Zygosaccharomyces rouxii</name>
    <dbReference type="NCBI Taxonomy" id="4956"/>
    <lineage>
        <taxon>Eukaryota</taxon>
        <taxon>Fungi</taxon>
        <taxon>Dikarya</taxon>
        <taxon>Ascomycota</taxon>
        <taxon>Saccharomycotina</taxon>
        <taxon>Saccharomycetes</taxon>
        <taxon>Saccharomycetales</taxon>
        <taxon>Saccharomycetaceae</taxon>
        <taxon>Zygosaccharomyces</taxon>
    </lineage>
</organism>
<name>A0A1Q3A1H6_ZYGRO</name>
<dbReference type="InterPro" id="IPR036249">
    <property type="entry name" value="Thioredoxin-like_sf"/>
</dbReference>
<accession>A0A1Q3A1H6</accession>
<feature type="compositionally biased region" description="Basic and acidic residues" evidence="1">
    <location>
        <begin position="240"/>
        <end position="265"/>
    </location>
</feature>
<feature type="compositionally biased region" description="Basic and acidic residues" evidence="1">
    <location>
        <begin position="806"/>
        <end position="836"/>
    </location>
</feature>
<feature type="region of interest" description="Disordered" evidence="1">
    <location>
        <begin position="1"/>
        <end position="66"/>
    </location>
</feature>
<dbReference type="Proteomes" id="UP000187013">
    <property type="component" value="Unassembled WGS sequence"/>
</dbReference>
<evidence type="ECO:0000313" key="3">
    <source>
        <dbReference type="Proteomes" id="UP000187013"/>
    </source>
</evidence>
<feature type="compositionally biased region" description="Polar residues" evidence="1">
    <location>
        <begin position="384"/>
        <end position="395"/>
    </location>
</feature>
<dbReference type="AlphaFoldDB" id="A0A1Q3A1H6"/>
<comment type="caution">
    <text evidence="2">The sequence shown here is derived from an EMBL/GenBank/DDBJ whole genome shotgun (WGS) entry which is preliminary data.</text>
</comment>
<feature type="compositionally biased region" description="Basic and acidic residues" evidence="1">
    <location>
        <begin position="1"/>
        <end position="10"/>
    </location>
</feature>
<evidence type="ECO:0000313" key="2">
    <source>
        <dbReference type="EMBL" id="GAV49574.1"/>
    </source>
</evidence>
<dbReference type="OrthoDB" id="9932926at2759"/>
<feature type="compositionally biased region" description="Basic residues" evidence="1">
    <location>
        <begin position="11"/>
        <end position="27"/>
    </location>
</feature>
<gene>
    <name evidence="2" type="ORF">ZYGR_0P02190</name>
</gene>
<feature type="compositionally biased region" description="Basic and acidic residues" evidence="1">
    <location>
        <begin position="403"/>
        <end position="415"/>
    </location>
</feature>
<feature type="compositionally biased region" description="Basic and acidic residues" evidence="1">
    <location>
        <begin position="674"/>
        <end position="685"/>
    </location>
</feature>
<dbReference type="Gene3D" id="3.40.30.10">
    <property type="entry name" value="Glutaredoxin"/>
    <property type="match status" value="1"/>
</dbReference>
<feature type="compositionally biased region" description="Basic and acidic residues" evidence="1">
    <location>
        <begin position="456"/>
        <end position="468"/>
    </location>
</feature>
<feature type="compositionally biased region" description="Basic and acidic residues" evidence="1">
    <location>
        <begin position="277"/>
        <end position="289"/>
    </location>
</feature>
<feature type="compositionally biased region" description="Polar residues" evidence="1">
    <location>
        <begin position="168"/>
        <end position="202"/>
    </location>
</feature>
<feature type="region of interest" description="Disordered" evidence="1">
    <location>
        <begin position="99"/>
        <end position="865"/>
    </location>
</feature>
<dbReference type="eggNOG" id="KOG1181">
    <property type="taxonomic scope" value="Eukaryota"/>
</dbReference>
<feature type="compositionally biased region" description="Basic and acidic residues" evidence="1">
    <location>
        <begin position="153"/>
        <end position="164"/>
    </location>
</feature>
<feature type="compositionally biased region" description="Basic and acidic residues" evidence="1">
    <location>
        <begin position="340"/>
        <end position="351"/>
    </location>
</feature>
<feature type="compositionally biased region" description="Basic and acidic residues" evidence="1">
    <location>
        <begin position="203"/>
        <end position="214"/>
    </location>
</feature>